<keyword evidence="10" id="KW-1185">Reference proteome</keyword>
<dbReference type="OrthoDB" id="4962908at2"/>
<keyword evidence="6 7" id="KW-0472">Membrane</keyword>
<dbReference type="eggNOG" id="COG1563">
    <property type="taxonomic scope" value="Bacteria"/>
</dbReference>
<feature type="transmembrane region" description="Helical" evidence="7">
    <location>
        <begin position="124"/>
        <end position="141"/>
    </location>
</feature>
<comment type="similarity">
    <text evidence="2">Belongs to the CPA3 antiporters (TC 2.A.63) subunit B family.</text>
</comment>
<accession>B8GMS5</accession>
<evidence type="ECO:0000256" key="6">
    <source>
        <dbReference type="ARBA" id="ARBA00023136"/>
    </source>
</evidence>
<keyword evidence="4 7" id="KW-0812">Transmembrane</keyword>
<dbReference type="HOGENOM" id="CLU_069132_0_0_6"/>
<evidence type="ECO:0000313" key="10">
    <source>
        <dbReference type="Proteomes" id="UP000002383"/>
    </source>
</evidence>
<sequence length="217" mass="22119" precursor="true">MTRAASLACGVFALLIGGLLAAVLLPLPDNAGLRAPVSEHMHVSGVDHPVTAVLLNFRAYDTFLELGVLLLAVLGAWSLGRHTPLPARPVPGPVMPGTIRLLVPVAVVIGVYLLWAGSHAPGGAFQAGAVLGAAGVLWVLSRPRDLPAPPPPLLRLGLAVGAVLFLAVGVAGLLLGFGFMGYAPGQAYVFILLIETAATVSIALTLVALFLGGAPEK</sequence>
<comment type="subcellular location">
    <subcellularLocation>
        <location evidence="1">Cell membrane</location>
        <topology evidence="1">Multi-pass membrane protein</topology>
    </subcellularLocation>
</comment>
<dbReference type="PANTHER" id="PTHR33932">
    <property type="entry name" value="NA(+)/H(+) ANTIPORTER SUBUNIT B"/>
    <property type="match status" value="1"/>
</dbReference>
<dbReference type="InterPro" id="IPR007182">
    <property type="entry name" value="MnhB"/>
</dbReference>
<evidence type="ECO:0000256" key="5">
    <source>
        <dbReference type="ARBA" id="ARBA00022989"/>
    </source>
</evidence>
<dbReference type="KEGG" id="tgr:Tgr7_2665"/>
<proteinExistence type="inferred from homology"/>
<protein>
    <recommendedName>
        <fullName evidence="8">Na+/H+ antiporter MnhB subunit-related protein domain-containing protein</fullName>
    </recommendedName>
</protein>
<gene>
    <name evidence="9" type="ordered locus">Tgr7_2665</name>
</gene>
<feature type="transmembrane region" description="Helical" evidence="7">
    <location>
        <begin position="188"/>
        <end position="211"/>
    </location>
</feature>
<dbReference type="AlphaFoldDB" id="B8GMS5"/>
<evidence type="ECO:0000256" key="3">
    <source>
        <dbReference type="ARBA" id="ARBA00022475"/>
    </source>
</evidence>
<dbReference type="Pfam" id="PF04039">
    <property type="entry name" value="MnhB"/>
    <property type="match status" value="1"/>
</dbReference>
<evidence type="ECO:0000256" key="1">
    <source>
        <dbReference type="ARBA" id="ARBA00004651"/>
    </source>
</evidence>
<feature type="transmembrane region" description="Helical" evidence="7">
    <location>
        <begin position="63"/>
        <end position="80"/>
    </location>
</feature>
<dbReference type="STRING" id="396588.Tgr7_2665"/>
<evidence type="ECO:0000256" key="7">
    <source>
        <dbReference type="SAM" id="Phobius"/>
    </source>
</evidence>
<feature type="domain" description="Na+/H+ antiporter MnhB subunit-related protein" evidence="8">
    <location>
        <begin position="98"/>
        <end position="209"/>
    </location>
</feature>
<evidence type="ECO:0000256" key="2">
    <source>
        <dbReference type="ARBA" id="ARBA00009425"/>
    </source>
</evidence>
<evidence type="ECO:0000313" key="9">
    <source>
        <dbReference type="EMBL" id="ACL73740.1"/>
    </source>
</evidence>
<feature type="transmembrane region" description="Helical" evidence="7">
    <location>
        <begin position="153"/>
        <end position="182"/>
    </location>
</feature>
<dbReference type="PANTHER" id="PTHR33932:SF4">
    <property type="entry name" value="NA(+)_H(+) ANTIPORTER SUBUNIT B"/>
    <property type="match status" value="1"/>
</dbReference>
<keyword evidence="3" id="KW-1003">Cell membrane</keyword>
<evidence type="ECO:0000259" key="8">
    <source>
        <dbReference type="Pfam" id="PF04039"/>
    </source>
</evidence>
<evidence type="ECO:0000256" key="4">
    <source>
        <dbReference type="ARBA" id="ARBA00022692"/>
    </source>
</evidence>
<keyword evidence="5 7" id="KW-1133">Transmembrane helix</keyword>
<dbReference type="Proteomes" id="UP000002383">
    <property type="component" value="Chromosome"/>
</dbReference>
<name>B8GMS5_THISH</name>
<organism evidence="9 10">
    <name type="scientific">Thioalkalivibrio sulfidiphilus (strain HL-EbGR7)</name>
    <dbReference type="NCBI Taxonomy" id="396588"/>
    <lineage>
        <taxon>Bacteria</taxon>
        <taxon>Pseudomonadati</taxon>
        <taxon>Pseudomonadota</taxon>
        <taxon>Gammaproteobacteria</taxon>
        <taxon>Chromatiales</taxon>
        <taxon>Ectothiorhodospiraceae</taxon>
        <taxon>Thioalkalivibrio</taxon>
    </lineage>
</organism>
<dbReference type="EMBL" id="CP001339">
    <property type="protein sequence ID" value="ACL73740.1"/>
    <property type="molecule type" value="Genomic_DNA"/>
</dbReference>
<reference evidence="9 10" key="1">
    <citation type="journal article" date="2011" name="Stand. Genomic Sci.">
        <title>Complete genome sequence of 'Thioalkalivibrio sulfidophilus' HL-EbGr7.</title>
        <authorList>
            <person name="Muyzer G."/>
            <person name="Sorokin D.Y."/>
            <person name="Mavromatis K."/>
            <person name="Lapidus A."/>
            <person name="Clum A."/>
            <person name="Ivanova N."/>
            <person name="Pati A."/>
            <person name="d'Haeseleer P."/>
            <person name="Woyke T."/>
            <person name="Kyrpides N.C."/>
        </authorList>
    </citation>
    <scope>NUCLEOTIDE SEQUENCE [LARGE SCALE GENOMIC DNA]</scope>
    <source>
        <strain evidence="9 10">HL-EbGR7</strain>
    </source>
</reference>
<feature type="transmembrane region" description="Helical" evidence="7">
    <location>
        <begin position="101"/>
        <end position="118"/>
    </location>
</feature>
<dbReference type="GO" id="GO:0005886">
    <property type="term" value="C:plasma membrane"/>
    <property type="evidence" value="ECO:0007669"/>
    <property type="project" value="UniProtKB-SubCell"/>
</dbReference>
<dbReference type="InterPro" id="IPR050622">
    <property type="entry name" value="CPA3_antiporter_subunitB"/>
</dbReference>